<accession>A0AAW6RG98</accession>
<evidence type="ECO:0000256" key="1">
    <source>
        <dbReference type="SAM" id="MobiDB-lite"/>
    </source>
</evidence>
<feature type="region of interest" description="Disordered" evidence="1">
    <location>
        <begin position="161"/>
        <end position="199"/>
    </location>
</feature>
<proteinExistence type="predicted"/>
<dbReference type="AlphaFoldDB" id="A0AAW6RG98"/>
<name>A0AAW6RG98_GORRU</name>
<sequence length="308" mass="33418">MNEHEQETRELEQGMERALAVAIAHTSSLIESWARRAANKARENTADTAPQAPNEVYTNLAAEAADTQRQVRAELAVAQPNADYWKHASPDELARKIREDYGIEPARLGERTHDRHWAERADGRNVVDLYAMADRYAEQSATAAAVRDNIGDLIREYGLDPDELMRSSPHEAAERYTQSRAEHWAPGQPPALSADGRDATDRDGVHVAALLTQAQAADLDAEQAAELSDLATERADAATTTEVGEQTGQSRAERVAAASTSESGKAAATAARDHPTNPRRAAASAGQKQPTARRSSTLTADRQRGRGL</sequence>
<comment type="caution">
    <text evidence="2">The sequence shown here is derived from an EMBL/GenBank/DDBJ whole genome shotgun (WGS) entry which is preliminary data.</text>
</comment>
<feature type="compositionally biased region" description="Polar residues" evidence="1">
    <location>
        <begin position="286"/>
        <end position="300"/>
    </location>
</feature>
<feature type="compositionally biased region" description="Basic and acidic residues" evidence="1">
    <location>
        <begin position="161"/>
        <end position="174"/>
    </location>
</feature>
<evidence type="ECO:0000313" key="2">
    <source>
        <dbReference type="EMBL" id="MDG6783120.1"/>
    </source>
</evidence>
<geneLocation type="plasmid" evidence="2">
    <name>p1517_part_2</name>
</geneLocation>
<organism evidence="2">
    <name type="scientific">Gordonia rubripertincta</name>
    <name type="common">Rhodococcus corallinus</name>
    <dbReference type="NCBI Taxonomy" id="36822"/>
    <lineage>
        <taxon>Bacteria</taxon>
        <taxon>Bacillati</taxon>
        <taxon>Actinomycetota</taxon>
        <taxon>Actinomycetes</taxon>
        <taxon>Mycobacteriales</taxon>
        <taxon>Gordoniaceae</taxon>
        <taxon>Gordonia</taxon>
    </lineage>
</organism>
<protein>
    <submittedName>
        <fullName evidence="2">Uncharacterized protein</fullName>
    </submittedName>
</protein>
<reference evidence="2" key="1">
    <citation type="submission" date="2023-04" db="EMBL/GenBank/DDBJ databases">
        <title>Characterization and analysis of the complete genome of Gordonia rubripertincta 112, the degrader of aromatic and aliphatic compounds.</title>
        <authorList>
            <person name="Frantsuzova E."/>
            <person name="Bogun A."/>
            <person name="Delegan Y."/>
        </authorList>
    </citation>
    <scope>NUCLEOTIDE SEQUENCE</scope>
    <source>
        <strain evidence="2">112</strain>
        <plasmid evidence="2">p1517_part_2</plasmid>
    </source>
</reference>
<dbReference type="EMBL" id="JARUXG010000017">
    <property type="protein sequence ID" value="MDG6783120.1"/>
    <property type="molecule type" value="Genomic_DNA"/>
</dbReference>
<gene>
    <name evidence="2" type="ORF">QBL07_20070</name>
</gene>
<keyword evidence="2" id="KW-0614">Plasmid</keyword>
<feature type="region of interest" description="Disordered" evidence="1">
    <location>
        <begin position="233"/>
        <end position="308"/>
    </location>
</feature>
<dbReference type="RefSeq" id="WP_005199762.1">
    <property type="nucleotide sequence ID" value="NZ_CP178557.1"/>
</dbReference>